<dbReference type="RefSeq" id="WP_109639856.1">
    <property type="nucleotide sequence ID" value="NZ_QGHB01000011.1"/>
</dbReference>
<dbReference type="Proteomes" id="UP000246005">
    <property type="component" value="Unassembled WGS sequence"/>
</dbReference>
<name>A0A316HT44_9PSEU</name>
<evidence type="ECO:0000313" key="3">
    <source>
        <dbReference type="Proteomes" id="UP000246005"/>
    </source>
</evidence>
<keyword evidence="1" id="KW-0812">Transmembrane</keyword>
<evidence type="ECO:0000313" key="2">
    <source>
        <dbReference type="EMBL" id="PWK83210.1"/>
    </source>
</evidence>
<dbReference type="AlphaFoldDB" id="A0A316HT44"/>
<evidence type="ECO:0000256" key="1">
    <source>
        <dbReference type="SAM" id="Phobius"/>
    </source>
</evidence>
<accession>A0A316HT44</accession>
<comment type="caution">
    <text evidence="2">The sequence shown here is derived from an EMBL/GenBank/DDBJ whole genome shotgun (WGS) entry which is preliminary data.</text>
</comment>
<reference evidence="2 3" key="1">
    <citation type="submission" date="2018-05" db="EMBL/GenBank/DDBJ databases">
        <title>Genomic Encyclopedia of Type Strains, Phase IV (KMG-IV): sequencing the most valuable type-strain genomes for metagenomic binning, comparative biology and taxonomic classification.</title>
        <authorList>
            <person name="Goeker M."/>
        </authorList>
    </citation>
    <scope>NUCLEOTIDE SEQUENCE [LARGE SCALE GENOMIC DNA]</scope>
    <source>
        <strain evidence="2 3">DSM 45480</strain>
    </source>
</reference>
<sequence length="89" mass="10154">MNDVDPELRDLLRRKEAERVAELRADYDAMTPQQRRQSYALPERLSRRWRERSPDDKVGKVIIGLTLAAVLIILAVVAGLAWLVVTLVS</sequence>
<keyword evidence="1" id="KW-1133">Transmembrane helix</keyword>
<protein>
    <submittedName>
        <fullName evidence="2">Uncharacterized protein</fullName>
    </submittedName>
</protein>
<organism evidence="2 3">
    <name type="scientific">Lentzea atacamensis</name>
    <dbReference type="NCBI Taxonomy" id="531938"/>
    <lineage>
        <taxon>Bacteria</taxon>
        <taxon>Bacillati</taxon>
        <taxon>Actinomycetota</taxon>
        <taxon>Actinomycetes</taxon>
        <taxon>Pseudonocardiales</taxon>
        <taxon>Pseudonocardiaceae</taxon>
        <taxon>Lentzea</taxon>
    </lineage>
</organism>
<feature type="transmembrane region" description="Helical" evidence="1">
    <location>
        <begin position="58"/>
        <end position="85"/>
    </location>
</feature>
<keyword evidence="1" id="KW-0472">Membrane</keyword>
<proteinExistence type="predicted"/>
<gene>
    <name evidence="2" type="ORF">C8D88_11195</name>
</gene>
<dbReference type="EMBL" id="QGHB01000011">
    <property type="protein sequence ID" value="PWK83210.1"/>
    <property type="molecule type" value="Genomic_DNA"/>
</dbReference>